<dbReference type="SUPFAM" id="SSF51556">
    <property type="entry name" value="Metallo-dependent hydrolases"/>
    <property type="match status" value="1"/>
</dbReference>
<dbReference type="Gene3D" id="3.10.310.70">
    <property type="match status" value="1"/>
</dbReference>
<name>A0ABS1TUV1_9BACI</name>
<dbReference type="InterPro" id="IPR013108">
    <property type="entry name" value="Amidohydro_3"/>
</dbReference>
<dbReference type="Gene3D" id="2.30.40.10">
    <property type="entry name" value="Urease, subunit C, domain 1"/>
    <property type="match status" value="1"/>
</dbReference>
<feature type="domain" description="Amidohydrolase 3" evidence="1">
    <location>
        <begin position="54"/>
        <end position="526"/>
    </location>
</feature>
<dbReference type="SUPFAM" id="SSF51338">
    <property type="entry name" value="Composite domain of metallo-dependent hydrolases"/>
    <property type="match status" value="1"/>
</dbReference>
<sequence length="534" mass="59866">MTFIADVVINGESVFTGKADLPEPASILLKDNRIIDVVELGSFSNYIDENTKIYDFGDQLIMPGFHDFHIHLLLGGMLNDSVRLHTARSAKEAAQMVKDYADTKKDEPFVIGCSWEQNQWVEGEVHCKYLDELIPDRPVVLYQAEFHSVWANSKALELAGIDRNTENPPYGEIVKDENGEPTGLLLEHAVGLVTKVLPINFEKLLDSFLQEAAKYGVTSVHDLLRIPDMSTEEAELYAEYEEKGKLTTRVHFVAPLNGDLERAKSLREKYKSNMVQFAGFKQFIDGVTTSYTAYLLEPYTNNPVTKGSTVFPAEEIKSWTVAADKAGFRVRFHCIGDGAVQLALDCFEAAQQENGVRDSRHAIEHVEMLHPDDVKRFGELGVHPSIQPEHINVTQRTVYEELIGKKRMEYNFLQKTLADNGAKLVFSTDYPVVGLNPFPGIYRAVTRLDDEGVVWGEGEQISLKDTLLAYTAAPAYASFREKELGTIEAGKLADIIVLDRNLFAVPVEEIKETKVIFTMVDGKVVYELVEEGSF</sequence>
<evidence type="ECO:0000313" key="2">
    <source>
        <dbReference type="EMBL" id="MBL4954829.1"/>
    </source>
</evidence>
<organism evidence="2 3">
    <name type="scientific">Neobacillus paridis</name>
    <dbReference type="NCBI Taxonomy" id="2803862"/>
    <lineage>
        <taxon>Bacteria</taxon>
        <taxon>Bacillati</taxon>
        <taxon>Bacillota</taxon>
        <taxon>Bacilli</taxon>
        <taxon>Bacillales</taxon>
        <taxon>Bacillaceae</taxon>
        <taxon>Neobacillus</taxon>
    </lineage>
</organism>
<proteinExistence type="predicted"/>
<dbReference type="InterPro" id="IPR033932">
    <property type="entry name" value="YtcJ-like"/>
</dbReference>
<comment type="caution">
    <text evidence="2">The sequence shown here is derived from an EMBL/GenBank/DDBJ whole genome shotgun (WGS) entry which is preliminary data.</text>
</comment>
<dbReference type="EMBL" id="JAESWB010000365">
    <property type="protein sequence ID" value="MBL4954829.1"/>
    <property type="molecule type" value="Genomic_DNA"/>
</dbReference>
<dbReference type="Pfam" id="PF07969">
    <property type="entry name" value="Amidohydro_3"/>
    <property type="match status" value="1"/>
</dbReference>
<dbReference type="PANTHER" id="PTHR22642">
    <property type="entry name" value="IMIDAZOLONEPROPIONASE"/>
    <property type="match status" value="1"/>
</dbReference>
<dbReference type="Proteomes" id="UP000623967">
    <property type="component" value="Unassembled WGS sequence"/>
</dbReference>
<evidence type="ECO:0000259" key="1">
    <source>
        <dbReference type="Pfam" id="PF07969"/>
    </source>
</evidence>
<reference evidence="2 3" key="1">
    <citation type="submission" date="2021-01" db="EMBL/GenBank/DDBJ databases">
        <title>Genome public.</title>
        <authorList>
            <person name="Liu C."/>
            <person name="Sun Q."/>
        </authorList>
    </citation>
    <scope>NUCLEOTIDE SEQUENCE [LARGE SCALE GENOMIC DNA]</scope>
    <source>
        <strain evidence="2 3">YIM B02564</strain>
    </source>
</reference>
<dbReference type="CDD" id="cd01300">
    <property type="entry name" value="YtcJ_like"/>
    <property type="match status" value="1"/>
</dbReference>
<dbReference type="PANTHER" id="PTHR22642:SF2">
    <property type="entry name" value="PROTEIN LONG AFTER FAR-RED 3"/>
    <property type="match status" value="1"/>
</dbReference>
<dbReference type="InterPro" id="IPR032466">
    <property type="entry name" value="Metal_Hydrolase"/>
</dbReference>
<gene>
    <name evidence="2" type="ORF">JK635_21965</name>
</gene>
<protein>
    <submittedName>
        <fullName evidence="2">Amidohydrolase</fullName>
    </submittedName>
</protein>
<accession>A0ABS1TUV1</accession>
<dbReference type="InterPro" id="IPR011059">
    <property type="entry name" value="Metal-dep_hydrolase_composite"/>
</dbReference>
<dbReference type="RefSeq" id="WP_202656067.1">
    <property type="nucleotide sequence ID" value="NZ_JAESWB010000365.1"/>
</dbReference>
<evidence type="ECO:0000313" key="3">
    <source>
        <dbReference type="Proteomes" id="UP000623967"/>
    </source>
</evidence>
<dbReference type="Gene3D" id="3.20.20.140">
    <property type="entry name" value="Metal-dependent hydrolases"/>
    <property type="match status" value="1"/>
</dbReference>
<keyword evidence="3" id="KW-1185">Reference proteome</keyword>